<dbReference type="GeneID" id="56077224"/>
<keyword evidence="1" id="KW-0812">Transmembrane</keyword>
<keyword evidence="1" id="KW-1133">Transmembrane helix</keyword>
<feature type="transmembrane region" description="Helical" evidence="1">
    <location>
        <begin position="12"/>
        <end position="30"/>
    </location>
</feature>
<evidence type="ECO:0000313" key="3">
    <source>
        <dbReference type="Proteomes" id="UP000509667"/>
    </source>
</evidence>
<dbReference type="AlphaFoldDB" id="A0A7D5NYU8"/>
<dbReference type="KEGG" id="hrr:HZS55_05135"/>
<keyword evidence="3" id="KW-1185">Reference proteome</keyword>
<keyword evidence="1" id="KW-0472">Membrane</keyword>
<protein>
    <submittedName>
        <fullName evidence="2">Uncharacterized protein</fullName>
    </submittedName>
</protein>
<dbReference type="RefSeq" id="WP_179910661.1">
    <property type="nucleotide sequence ID" value="NZ_CP058910.1"/>
</dbReference>
<gene>
    <name evidence="2" type="ORF">HZS55_05135</name>
</gene>
<evidence type="ECO:0000256" key="1">
    <source>
        <dbReference type="SAM" id="Phobius"/>
    </source>
</evidence>
<reference evidence="2 3" key="1">
    <citation type="submission" date="2020-07" db="EMBL/GenBank/DDBJ databases">
        <title>Halosimplex pelagicum sp. nov. and Halosimplex rubrum sp. nov., isolated from salted brown alga Laminaria, and emended description of the genus Halosimplex.</title>
        <authorList>
            <person name="Cui H."/>
        </authorList>
    </citation>
    <scope>NUCLEOTIDE SEQUENCE [LARGE SCALE GENOMIC DNA]</scope>
    <source>
        <strain evidence="2 3">R27</strain>
    </source>
</reference>
<evidence type="ECO:0000313" key="2">
    <source>
        <dbReference type="EMBL" id="QLH76726.1"/>
    </source>
</evidence>
<organism evidence="2 3">
    <name type="scientific">Halosimplex rubrum</name>
    <dbReference type="NCBI Taxonomy" id="869889"/>
    <lineage>
        <taxon>Archaea</taxon>
        <taxon>Methanobacteriati</taxon>
        <taxon>Methanobacteriota</taxon>
        <taxon>Stenosarchaea group</taxon>
        <taxon>Halobacteria</taxon>
        <taxon>Halobacteriales</taxon>
        <taxon>Haloarculaceae</taxon>
        <taxon>Halosimplex</taxon>
    </lineage>
</organism>
<proteinExistence type="predicted"/>
<dbReference type="EMBL" id="CP058910">
    <property type="protein sequence ID" value="QLH76726.1"/>
    <property type="molecule type" value="Genomic_DNA"/>
</dbReference>
<sequence>MIDRPTTGRLAAAFAEIDVVLVSLVILVVFFSVEALVVWISKVVVSGVVWDLIKKLIRDERAIWGPGER</sequence>
<accession>A0A7D5NYU8</accession>
<name>A0A7D5NYU8_9EURY</name>
<dbReference type="Proteomes" id="UP000509667">
    <property type="component" value="Chromosome"/>
</dbReference>